<gene>
    <name evidence="3" type="ORF">CHS0354_021466</name>
</gene>
<evidence type="ECO:0000256" key="2">
    <source>
        <dbReference type="SAM" id="Phobius"/>
    </source>
</evidence>
<keyword evidence="2" id="KW-0472">Membrane</keyword>
<proteinExistence type="predicted"/>
<reference evidence="3" key="2">
    <citation type="journal article" date="2021" name="Genome Biol. Evol.">
        <title>Developing a high-quality reference genome for a parasitic bivalve with doubly uniparental inheritance (Bivalvia: Unionida).</title>
        <authorList>
            <person name="Smith C.H."/>
        </authorList>
    </citation>
    <scope>NUCLEOTIDE SEQUENCE</scope>
    <source>
        <strain evidence="3">CHS0354</strain>
        <tissue evidence="3">Mantle</tissue>
    </source>
</reference>
<dbReference type="EMBL" id="JAEAOA010001314">
    <property type="protein sequence ID" value="KAK3583712.1"/>
    <property type="molecule type" value="Genomic_DNA"/>
</dbReference>
<sequence>WIPQRSELAGGIILAGYGGSSSIFNQIITFYINPDNLSPDVKEGTERYFSDEALLNRVPSCFLILDCIYTVLQIFGVLLLFFPPSSYKDQLEVIDTYNKTSNTISVEIGKAENKDGETSVDDNTIKKQEKRTHIEMKQSISTEVEEGNPKSERPSSGWNTQENRTVLQLIKQMVILYYFNRPFKCGLRQ</sequence>
<keyword evidence="4" id="KW-1185">Reference proteome</keyword>
<dbReference type="AlphaFoldDB" id="A0AAE0VNU5"/>
<feature type="non-terminal residue" evidence="3">
    <location>
        <position position="1"/>
    </location>
</feature>
<reference evidence="3" key="1">
    <citation type="journal article" date="2021" name="Genome Biol. Evol.">
        <title>A High-Quality Reference Genome for a Parasitic Bivalve with Doubly Uniparental Inheritance (Bivalvia: Unionida).</title>
        <authorList>
            <person name="Smith C.H."/>
        </authorList>
    </citation>
    <scope>NUCLEOTIDE SEQUENCE</scope>
    <source>
        <strain evidence="3">CHS0354</strain>
    </source>
</reference>
<protein>
    <submittedName>
        <fullName evidence="3">Uncharacterized protein</fullName>
    </submittedName>
</protein>
<evidence type="ECO:0000313" key="4">
    <source>
        <dbReference type="Proteomes" id="UP001195483"/>
    </source>
</evidence>
<comment type="caution">
    <text evidence="3">The sequence shown here is derived from an EMBL/GenBank/DDBJ whole genome shotgun (WGS) entry which is preliminary data.</text>
</comment>
<organism evidence="3 4">
    <name type="scientific">Potamilus streckersoni</name>
    <dbReference type="NCBI Taxonomy" id="2493646"/>
    <lineage>
        <taxon>Eukaryota</taxon>
        <taxon>Metazoa</taxon>
        <taxon>Spiralia</taxon>
        <taxon>Lophotrochozoa</taxon>
        <taxon>Mollusca</taxon>
        <taxon>Bivalvia</taxon>
        <taxon>Autobranchia</taxon>
        <taxon>Heteroconchia</taxon>
        <taxon>Palaeoheterodonta</taxon>
        <taxon>Unionida</taxon>
        <taxon>Unionoidea</taxon>
        <taxon>Unionidae</taxon>
        <taxon>Ambleminae</taxon>
        <taxon>Lampsilini</taxon>
        <taxon>Potamilus</taxon>
    </lineage>
</organism>
<name>A0AAE0VNU5_9BIVA</name>
<feature type="transmembrane region" description="Helical" evidence="2">
    <location>
        <begin position="12"/>
        <end position="32"/>
    </location>
</feature>
<accession>A0AAE0VNU5</accession>
<evidence type="ECO:0000256" key="1">
    <source>
        <dbReference type="SAM" id="MobiDB-lite"/>
    </source>
</evidence>
<dbReference type="Proteomes" id="UP001195483">
    <property type="component" value="Unassembled WGS sequence"/>
</dbReference>
<evidence type="ECO:0000313" key="3">
    <source>
        <dbReference type="EMBL" id="KAK3583712.1"/>
    </source>
</evidence>
<reference evidence="3" key="3">
    <citation type="submission" date="2023-05" db="EMBL/GenBank/DDBJ databases">
        <authorList>
            <person name="Smith C.H."/>
        </authorList>
    </citation>
    <scope>NUCLEOTIDE SEQUENCE</scope>
    <source>
        <strain evidence="3">CHS0354</strain>
        <tissue evidence="3">Mantle</tissue>
    </source>
</reference>
<feature type="region of interest" description="Disordered" evidence="1">
    <location>
        <begin position="130"/>
        <end position="159"/>
    </location>
</feature>
<feature type="transmembrane region" description="Helical" evidence="2">
    <location>
        <begin position="62"/>
        <end position="82"/>
    </location>
</feature>
<keyword evidence="2" id="KW-1133">Transmembrane helix</keyword>
<keyword evidence="2" id="KW-0812">Transmembrane</keyword>